<accession>A0A9P8Y335</accession>
<name>A0A9P8Y335_9PEZI</name>
<reference evidence="2" key="1">
    <citation type="journal article" date="2021" name="Nat. Commun.">
        <title>Genetic determinants of endophytism in the Arabidopsis root mycobiome.</title>
        <authorList>
            <person name="Mesny F."/>
            <person name="Miyauchi S."/>
            <person name="Thiergart T."/>
            <person name="Pickel B."/>
            <person name="Atanasova L."/>
            <person name="Karlsson M."/>
            <person name="Huettel B."/>
            <person name="Barry K.W."/>
            <person name="Haridas S."/>
            <person name="Chen C."/>
            <person name="Bauer D."/>
            <person name="Andreopoulos W."/>
            <person name="Pangilinan J."/>
            <person name="LaButti K."/>
            <person name="Riley R."/>
            <person name="Lipzen A."/>
            <person name="Clum A."/>
            <person name="Drula E."/>
            <person name="Henrissat B."/>
            <person name="Kohler A."/>
            <person name="Grigoriev I.V."/>
            <person name="Martin F.M."/>
            <person name="Hacquard S."/>
        </authorList>
    </citation>
    <scope>NUCLEOTIDE SEQUENCE</scope>
    <source>
        <strain evidence="2">MPI-CAGE-CH-0230</strain>
    </source>
</reference>
<dbReference type="GO" id="GO:0008168">
    <property type="term" value="F:methyltransferase activity"/>
    <property type="evidence" value="ECO:0007669"/>
    <property type="project" value="UniProtKB-KW"/>
</dbReference>
<dbReference type="InterPro" id="IPR029063">
    <property type="entry name" value="SAM-dependent_MTases_sf"/>
</dbReference>
<dbReference type="OrthoDB" id="184880at2759"/>
<comment type="caution">
    <text evidence="2">The sequence shown here is derived from an EMBL/GenBank/DDBJ whole genome shotgun (WGS) entry which is preliminary data.</text>
</comment>
<dbReference type="RefSeq" id="XP_046010763.1">
    <property type="nucleotide sequence ID" value="XM_046154579.1"/>
</dbReference>
<dbReference type="AlphaFoldDB" id="A0A9P8Y335"/>
<dbReference type="GO" id="GO:0032259">
    <property type="term" value="P:methylation"/>
    <property type="evidence" value="ECO:0007669"/>
    <property type="project" value="UniProtKB-KW"/>
</dbReference>
<dbReference type="Pfam" id="PF13489">
    <property type="entry name" value="Methyltransf_23"/>
    <property type="match status" value="1"/>
</dbReference>
<evidence type="ECO:0000313" key="2">
    <source>
        <dbReference type="EMBL" id="KAH7027964.1"/>
    </source>
</evidence>
<comment type="similarity">
    <text evidence="1">Belongs to the methyltransferase superfamily. LaeA methyltransferase family.</text>
</comment>
<keyword evidence="2" id="KW-0808">Transferase</keyword>
<dbReference type="SUPFAM" id="SSF53335">
    <property type="entry name" value="S-adenosyl-L-methionine-dependent methyltransferases"/>
    <property type="match status" value="1"/>
</dbReference>
<dbReference type="PANTHER" id="PTHR43591">
    <property type="entry name" value="METHYLTRANSFERASE"/>
    <property type="match status" value="1"/>
</dbReference>
<evidence type="ECO:0000256" key="1">
    <source>
        <dbReference type="ARBA" id="ARBA00038158"/>
    </source>
</evidence>
<dbReference type="GeneID" id="70184125"/>
<keyword evidence="2" id="KW-0489">Methyltransferase</keyword>
<dbReference type="CDD" id="cd02440">
    <property type="entry name" value="AdoMet_MTases"/>
    <property type="match status" value="1"/>
</dbReference>
<evidence type="ECO:0000313" key="3">
    <source>
        <dbReference type="Proteomes" id="UP000756346"/>
    </source>
</evidence>
<keyword evidence="3" id="KW-1185">Reference proteome</keyword>
<dbReference type="Proteomes" id="UP000756346">
    <property type="component" value="Unassembled WGS sequence"/>
</dbReference>
<dbReference type="PANTHER" id="PTHR43591:SF24">
    <property type="entry name" value="2-METHOXY-6-POLYPRENYL-1,4-BENZOQUINOL METHYLASE, MITOCHONDRIAL"/>
    <property type="match status" value="1"/>
</dbReference>
<gene>
    <name evidence="2" type="ORF">B0I36DRAFT_328348</name>
</gene>
<organism evidence="2 3">
    <name type="scientific">Microdochium trichocladiopsis</name>
    <dbReference type="NCBI Taxonomy" id="1682393"/>
    <lineage>
        <taxon>Eukaryota</taxon>
        <taxon>Fungi</taxon>
        <taxon>Dikarya</taxon>
        <taxon>Ascomycota</taxon>
        <taxon>Pezizomycotina</taxon>
        <taxon>Sordariomycetes</taxon>
        <taxon>Xylariomycetidae</taxon>
        <taxon>Xylariales</taxon>
        <taxon>Microdochiaceae</taxon>
        <taxon>Microdochium</taxon>
    </lineage>
</organism>
<dbReference type="EMBL" id="JAGTJQ010000007">
    <property type="protein sequence ID" value="KAH7027964.1"/>
    <property type="molecule type" value="Genomic_DNA"/>
</dbReference>
<dbReference type="Gene3D" id="3.40.50.150">
    <property type="entry name" value="Vaccinia Virus protein VP39"/>
    <property type="match status" value="1"/>
</dbReference>
<protein>
    <submittedName>
        <fullName evidence="2">S-adenosyl-L-methionine-dependent methyltransferase</fullName>
    </submittedName>
</protein>
<proteinExistence type="inferred from homology"/>
<sequence>MEGQEDFIDVPEDIRNYVEEGNFRFHAYQNASYAFPNDDTAQSVEDERYVLGIILCEDRLHLAPVASELSKPGARVLDLGTGTGLWAMDMGDHYPHAEIIGVDISPIQPTLVPENVMFLVADMEQDFDGEDESYDFIHARHTLECVVDPAGLLSKIYRLLKPGGYVEFHGNDHIPQVDDDGTLPPNTSYAVRELTQLVAEGVKRYSKTEYDIIAQAGPLVAAAGFESVTSEMRKLPLGLWPQDLRMHTCGFHALSSFMRGMRGLCARTLGPEGLGWTAPQIEAFLTTVRRDAVDPRFHAWFPYHVVYARKPL</sequence>